<reference evidence="3 4" key="1">
    <citation type="submission" date="2020-07" db="EMBL/GenBank/DDBJ databases">
        <title>Sequencing the genomes of 1000 actinobacteria strains.</title>
        <authorList>
            <person name="Klenk H.-P."/>
        </authorList>
    </citation>
    <scope>NUCLEOTIDE SEQUENCE [LARGE SCALE GENOMIC DNA]</scope>
    <source>
        <strain evidence="3 4">CXB654</strain>
    </source>
</reference>
<keyword evidence="1" id="KW-0479">Metal-binding</keyword>
<dbReference type="RefSeq" id="WP_246334317.1">
    <property type="nucleotide sequence ID" value="NZ_BAAAYY010000015.1"/>
</dbReference>
<dbReference type="InterPro" id="IPR002762">
    <property type="entry name" value="CbiX-like"/>
</dbReference>
<dbReference type="Pfam" id="PF01903">
    <property type="entry name" value="CbiX"/>
    <property type="match status" value="2"/>
</dbReference>
<keyword evidence="2" id="KW-0456">Lyase</keyword>
<protein>
    <submittedName>
        <fullName evidence="3">Sirohydrochlorin ferrochelatase</fullName>
    </submittedName>
</protein>
<sequence length="228" mass="23222">MTPTLLLAVHGTRDGRGLGVTRALAARVAERAPAPVRLAFADVRRPGVADVAAEIEGPIVVVPAFLAAGYHVRVDIPEQLARAGRADARVTGALGDDPRLAAAAARRLARAGRRPGDAVVLAAAGSSDPDALVQVEAAAHRLSRVVAAPVRVGCIATGTPTVADAVDALRAEGHRRVAVASWLLAPGLFHNRLADAGADAVAAPLCPDEGVVETVLARFQTAVSPVAV</sequence>
<dbReference type="Proteomes" id="UP000589036">
    <property type="component" value="Unassembled WGS sequence"/>
</dbReference>
<dbReference type="GO" id="GO:0016829">
    <property type="term" value="F:lyase activity"/>
    <property type="evidence" value="ECO:0007669"/>
    <property type="project" value="UniProtKB-KW"/>
</dbReference>
<accession>A0A852TTZ1</accession>
<dbReference type="PANTHER" id="PTHR33542">
    <property type="entry name" value="SIROHYDROCHLORIN FERROCHELATASE, CHLOROPLASTIC"/>
    <property type="match status" value="1"/>
</dbReference>
<keyword evidence="4" id="KW-1185">Reference proteome</keyword>
<evidence type="ECO:0000313" key="4">
    <source>
        <dbReference type="Proteomes" id="UP000589036"/>
    </source>
</evidence>
<dbReference type="Gene3D" id="3.40.50.1400">
    <property type="match status" value="2"/>
</dbReference>
<evidence type="ECO:0000256" key="2">
    <source>
        <dbReference type="ARBA" id="ARBA00023239"/>
    </source>
</evidence>
<organism evidence="3 4">
    <name type="scientific">Spinactinospora alkalitolerans</name>
    <dbReference type="NCBI Taxonomy" id="687207"/>
    <lineage>
        <taxon>Bacteria</taxon>
        <taxon>Bacillati</taxon>
        <taxon>Actinomycetota</taxon>
        <taxon>Actinomycetes</taxon>
        <taxon>Streptosporangiales</taxon>
        <taxon>Nocardiopsidaceae</taxon>
        <taxon>Spinactinospora</taxon>
    </lineage>
</organism>
<dbReference type="AlphaFoldDB" id="A0A852TTZ1"/>
<proteinExistence type="predicted"/>
<evidence type="ECO:0000256" key="1">
    <source>
        <dbReference type="ARBA" id="ARBA00022723"/>
    </source>
</evidence>
<gene>
    <name evidence="3" type="ORF">HDA32_002528</name>
</gene>
<dbReference type="EMBL" id="JACCCC010000001">
    <property type="protein sequence ID" value="NYE47408.1"/>
    <property type="molecule type" value="Genomic_DNA"/>
</dbReference>
<evidence type="ECO:0000313" key="3">
    <source>
        <dbReference type="EMBL" id="NYE47408.1"/>
    </source>
</evidence>
<dbReference type="GO" id="GO:0046872">
    <property type="term" value="F:metal ion binding"/>
    <property type="evidence" value="ECO:0007669"/>
    <property type="project" value="UniProtKB-KW"/>
</dbReference>
<dbReference type="InterPro" id="IPR050963">
    <property type="entry name" value="Sirohydro_Cobaltochel/CbiX"/>
</dbReference>
<name>A0A852TTZ1_9ACTN</name>
<comment type="caution">
    <text evidence="3">The sequence shown here is derived from an EMBL/GenBank/DDBJ whole genome shotgun (WGS) entry which is preliminary data.</text>
</comment>
<dbReference type="PANTHER" id="PTHR33542:SF5">
    <property type="entry name" value="FERROCHELATASE CHE1"/>
    <property type="match status" value="1"/>
</dbReference>
<dbReference type="SUPFAM" id="SSF53800">
    <property type="entry name" value="Chelatase"/>
    <property type="match status" value="1"/>
</dbReference>
<dbReference type="CDD" id="cd03416">
    <property type="entry name" value="CbiX_SirB_N"/>
    <property type="match status" value="1"/>
</dbReference>